<feature type="compositionally biased region" description="Basic and acidic residues" evidence="1">
    <location>
        <begin position="184"/>
        <end position="194"/>
    </location>
</feature>
<evidence type="ECO:0000259" key="2">
    <source>
        <dbReference type="SMART" id="SM00731"/>
    </source>
</evidence>
<dbReference type="Pfam" id="PF10263">
    <property type="entry name" value="SprT-like"/>
    <property type="match status" value="1"/>
</dbReference>
<feature type="region of interest" description="Disordered" evidence="1">
    <location>
        <begin position="408"/>
        <end position="434"/>
    </location>
</feature>
<feature type="region of interest" description="Disordered" evidence="1">
    <location>
        <begin position="613"/>
        <end position="633"/>
    </location>
</feature>
<name>A0A2S4KUV0_9HYPO</name>
<dbReference type="STRING" id="94208.A0A2S4KUV0"/>
<accession>A0A2S4KUV0</accession>
<dbReference type="SUPFAM" id="SSF47095">
    <property type="entry name" value="HMG-box"/>
    <property type="match status" value="1"/>
</dbReference>
<protein>
    <submittedName>
        <fullName evidence="3">HMG box-containing protein C19G7.04</fullName>
    </submittedName>
</protein>
<feature type="region of interest" description="Disordered" evidence="1">
    <location>
        <begin position="345"/>
        <end position="386"/>
    </location>
</feature>
<organism evidence="3 4">
    <name type="scientific">Tolypocladium paradoxum</name>
    <dbReference type="NCBI Taxonomy" id="94208"/>
    <lineage>
        <taxon>Eukaryota</taxon>
        <taxon>Fungi</taxon>
        <taxon>Dikarya</taxon>
        <taxon>Ascomycota</taxon>
        <taxon>Pezizomycotina</taxon>
        <taxon>Sordariomycetes</taxon>
        <taxon>Hypocreomycetidae</taxon>
        <taxon>Hypocreales</taxon>
        <taxon>Ophiocordycipitaceae</taxon>
        <taxon>Tolypocladium</taxon>
    </lineage>
</organism>
<feature type="region of interest" description="Disordered" evidence="1">
    <location>
        <begin position="25"/>
        <end position="148"/>
    </location>
</feature>
<keyword evidence="4" id="KW-1185">Reference proteome</keyword>
<dbReference type="EMBL" id="PKSG01000603">
    <property type="protein sequence ID" value="POR33954.1"/>
    <property type="molecule type" value="Genomic_DNA"/>
</dbReference>
<sequence>MARLVDCYPSSDDELPRLDVLLKKPSAGSAKLSKDLVAKSPGRKALVPKSSSTASTRKVRRLGPGNQASVNPLFLPWNAGDEESSRASSRISPRKAGRVSRQQDDCSQHHASHSEQDSAPPTLRTLRSRRRRAVPLLDNDSDEDPVEAGITLKERIRELRGGRAGAIPDVGELAVCYDENAEDTQTRELRHSEAPESESGPQFTNDASEVDEPSVYRTAAEDSSGYSDGSASEFDLDYFPDEAPGVASVQKLFDGSRQHRGARSKAVREETFEALKPRNTNIKPRDAVRDSNEKDSSSRTSSRNGQATAREASREALLNAKPLSTASDLTDSLKKLRIRLDEFSDDKTRPDKCSDFSTPPSTPPKSHPKNLVSPRKPARIPQTPHRPSVDAFWSQDFVDNWNNQHSPRKLILPPVTKSPAKTSPKKATRKSFEAKKNSLAEEFLRELDAEITQGKVSELAESTGGVKLVWTKTLNTTAGRANWRRETIQTKQADGTLVSVNHKHHASIELAEKVIDDENRLLNVLAHEFCHLANFMISGIKNNPHGKEFKAWASKCSRAFGDSRGIQVTTKHTYEIDFKYMWECTACGSEYKRHSKSIDTQRHRCGSCKSALKQTKPVPRGSGAGGGAGGKPSEYQIFVKEQMKVVRGENPGSPQKEVMRIVADKWASNKKRIAVASKAENKDEAGGLVTQMVDLTLNGGDEGE</sequence>
<feature type="compositionally biased region" description="Polar residues" evidence="1">
    <location>
        <begin position="298"/>
        <end position="307"/>
    </location>
</feature>
<dbReference type="SMART" id="SM00731">
    <property type="entry name" value="SprT"/>
    <property type="match status" value="1"/>
</dbReference>
<evidence type="ECO:0000313" key="4">
    <source>
        <dbReference type="Proteomes" id="UP000237481"/>
    </source>
</evidence>
<feature type="compositionally biased region" description="Basic and acidic residues" evidence="1">
    <location>
        <begin position="101"/>
        <end position="116"/>
    </location>
</feature>
<reference evidence="3 4" key="1">
    <citation type="submission" date="2018-01" db="EMBL/GenBank/DDBJ databases">
        <title>Harnessing the power of phylogenomics to disentangle the directionality and signatures of interkingdom host jumping in the parasitic fungal genus Tolypocladium.</title>
        <authorList>
            <person name="Quandt C.A."/>
            <person name="Patterson W."/>
            <person name="Spatafora J.W."/>
        </authorList>
    </citation>
    <scope>NUCLEOTIDE SEQUENCE [LARGE SCALE GENOMIC DNA]</scope>
    <source>
        <strain evidence="3 4">NRBC 100945</strain>
    </source>
</reference>
<dbReference type="OrthoDB" id="20772at2759"/>
<dbReference type="Gene3D" id="1.10.30.10">
    <property type="entry name" value="High mobility group box domain"/>
    <property type="match status" value="1"/>
</dbReference>
<dbReference type="PANTHER" id="PTHR23099">
    <property type="entry name" value="TRANSCRIPTIONAL REGULATOR"/>
    <property type="match status" value="1"/>
</dbReference>
<dbReference type="InterPro" id="IPR035240">
    <property type="entry name" value="SprT_Zn_ribbon"/>
</dbReference>
<feature type="domain" description="SprT-like" evidence="2">
    <location>
        <begin position="445"/>
        <end position="615"/>
    </location>
</feature>
<dbReference type="AlphaFoldDB" id="A0A2S4KUV0"/>
<evidence type="ECO:0000313" key="3">
    <source>
        <dbReference type="EMBL" id="POR33954.1"/>
    </source>
</evidence>
<dbReference type="InterPro" id="IPR006640">
    <property type="entry name" value="SprT-like_domain"/>
</dbReference>
<comment type="caution">
    <text evidence="3">The sequence shown here is derived from an EMBL/GenBank/DDBJ whole genome shotgun (WGS) entry which is preliminary data.</text>
</comment>
<feature type="compositionally biased region" description="Basic and acidic residues" evidence="1">
    <location>
        <begin position="266"/>
        <end position="276"/>
    </location>
</feature>
<dbReference type="GO" id="GO:0006950">
    <property type="term" value="P:response to stress"/>
    <property type="evidence" value="ECO:0007669"/>
    <property type="project" value="UniProtKB-ARBA"/>
</dbReference>
<gene>
    <name evidence="3" type="ORF">TPAR_05844</name>
</gene>
<proteinExistence type="predicted"/>
<dbReference type="InterPro" id="IPR036910">
    <property type="entry name" value="HMG_box_dom_sf"/>
</dbReference>
<dbReference type="GO" id="GO:0005634">
    <property type="term" value="C:nucleus"/>
    <property type="evidence" value="ECO:0007669"/>
    <property type="project" value="TreeGrafter"/>
</dbReference>
<dbReference type="CDD" id="cd00084">
    <property type="entry name" value="HMG-box_SF"/>
    <property type="match status" value="1"/>
</dbReference>
<dbReference type="PANTHER" id="PTHR23099:SF0">
    <property type="entry name" value="GERM CELL NUCLEAR ACIDIC PROTEIN"/>
    <property type="match status" value="1"/>
</dbReference>
<feature type="compositionally biased region" description="Basic and acidic residues" evidence="1">
    <location>
        <begin position="345"/>
        <end position="354"/>
    </location>
</feature>
<feature type="compositionally biased region" description="Basic and acidic residues" evidence="1">
    <location>
        <begin position="283"/>
        <end position="297"/>
    </location>
</feature>
<feature type="region of interest" description="Disordered" evidence="1">
    <location>
        <begin position="178"/>
        <end position="331"/>
    </location>
</feature>
<dbReference type="Proteomes" id="UP000237481">
    <property type="component" value="Unassembled WGS sequence"/>
</dbReference>
<dbReference type="Pfam" id="PF17283">
    <property type="entry name" value="Zn_ribbon_SprT"/>
    <property type="match status" value="1"/>
</dbReference>
<evidence type="ECO:0000256" key="1">
    <source>
        <dbReference type="SAM" id="MobiDB-lite"/>
    </source>
</evidence>